<evidence type="ECO:0000313" key="2">
    <source>
        <dbReference type="Proteomes" id="UP000054538"/>
    </source>
</evidence>
<sequence>PYIEPLNCHDLGHMNMVCPHCRAYHWITEHLVASSNFHPLFRKCCDQGQVHLPLMHKPPKTLKSLWDNGTSDSIEFCMNVCCYNAAVTFMFLGVEINHRVNMQGHHAPYAQWLKQLSQCLHVFH</sequence>
<dbReference type="OrthoDB" id="2272314at2759"/>
<protein>
    <submittedName>
        <fullName evidence="1">Uncharacterized protein</fullName>
    </submittedName>
</protein>
<accession>A0A0D0CZ26</accession>
<dbReference type="InParanoid" id="A0A0D0CZ26"/>
<reference evidence="1 2" key="1">
    <citation type="submission" date="2014-04" db="EMBL/GenBank/DDBJ databases">
        <authorList>
            <consortium name="DOE Joint Genome Institute"/>
            <person name="Kuo A."/>
            <person name="Kohler A."/>
            <person name="Jargeat P."/>
            <person name="Nagy L.G."/>
            <person name="Floudas D."/>
            <person name="Copeland A."/>
            <person name="Barry K.W."/>
            <person name="Cichocki N."/>
            <person name="Veneault-Fourrey C."/>
            <person name="LaButti K."/>
            <person name="Lindquist E.A."/>
            <person name="Lipzen A."/>
            <person name="Lundell T."/>
            <person name="Morin E."/>
            <person name="Murat C."/>
            <person name="Sun H."/>
            <person name="Tunlid A."/>
            <person name="Henrissat B."/>
            <person name="Grigoriev I.V."/>
            <person name="Hibbett D.S."/>
            <person name="Martin F."/>
            <person name="Nordberg H.P."/>
            <person name="Cantor M.N."/>
            <person name="Hua S.X."/>
        </authorList>
    </citation>
    <scope>NUCLEOTIDE SEQUENCE [LARGE SCALE GENOMIC DNA]</scope>
    <source>
        <strain evidence="1 2">Ve08.2h10</strain>
    </source>
</reference>
<name>A0A0D0CZ26_9AGAM</name>
<dbReference type="AlphaFoldDB" id="A0A0D0CZ26"/>
<dbReference type="Proteomes" id="UP000054538">
    <property type="component" value="Unassembled WGS sequence"/>
</dbReference>
<reference evidence="2" key="2">
    <citation type="submission" date="2015-01" db="EMBL/GenBank/DDBJ databases">
        <title>Evolutionary Origins and Diversification of the Mycorrhizal Mutualists.</title>
        <authorList>
            <consortium name="DOE Joint Genome Institute"/>
            <consortium name="Mycorrhizal Genomics Consortium"/>
            <person name="Kohler A."/>
            <person name="Kuo A."/>
            <person name="Nagy L.G."/>
            <person name="Floudas D."/>
            <person name="Copeland A."/>
            <person name="Barry K.W."/>
            <person name="Cichocki N."/>
            <person name="Veneault-Fourrey C."/>
            <person name="LaButti K."/>
            <person name="Lindquist E.A."/>
            <person name="Lipzen A."/>
            <person name="Lundell T."/>
            <person name="Morin E."/>
            <person name="Murat C."/>
            <person name="Riley R."/>
            <person name="Ohm R."/>
            <person name="Sun H."/>
            <person name="Tunlid A."/>
            <person name="Henrissat B."/>
            <person name="Grigoriev I.V."/>
            <person name="Hibbett D.S."/>
            <person name="Martin F."/>
        </authorList>
    </citation>
    <scope>NUCLEOTIDE SEQUENCE [LARGE SCALE GENOMIC DNA]</scope>
    <source>
        <strain evidence="2">Ve08.2h10</strain>
    </source>
</reference>
<evidence type="ECO:0000313" key="1">
    <source>
        <dbReference type="EMBL" id="KIK80888.1"/>
    </source>
</evidence>
<dbReference type="EMBL" id="KN825911">
    <property type="protein sequence ID" value="KIK80888.1"/>
    <property type="molecule type" value="Genomic_DNA"/>
</dbReference>
<keyword evidence="2" id="KW-1185">Reference proteome</keyword>
<organism evidence="1 2">
    <name type="scientific">Paxillus rubicundulus Ve08.2h10</name>
    <dbReference type="NCBI Taxonomy" id="930991"/>
    <lineage>
        <taxon>Eukaryota</taxon>
        <taxon>Fungi</taxon>
        <taxon>Dikarya</taxon>
        <taxon>Basidiomycota</taxon>
        <taxon>Agaricomycotina</taxon>
        <taxon>Agaricomycetes</taxon>
        <taxon>Agaricomycetidae</taxon>
        <taxon>Boletales</taxon>
        <taxon>Paxilineae</taxon>
        <taxon>Paxillaceae</taxon>
        <taxon>Paxillus</taxon>
    </lineage>
</organism>
<proteinExistence type="predicted"/>
<dbReference type="STRING" id="930991.A0A0D0CZ26"/>
<dbReference type="HOGENOM" id="CLU_2009408_0_0_1"/>
<feature type="non-terminal residue" evidence="1">
    <location>
        <position position="1"/>
    </location>
</feature>
<gene>
    <name evidence="1" type="ORF">PAXRUDRAFT_157419</name>
</gene>